<evidence type="ECO:0000256" key="1">
    <source>
        <dbReference type="ARBA" id="ARBA00008791"/>
    </source>
</evidence>
<evidence type="ECO:0000313" key="4">
    <source>
        <dbReference type="Proteomes" id="UP000324738"/>
    </source>
</evidence>
<organism evidence="3 4">
    <name type="scientific">Aureimonas fodinaquatilis</name>
    <dbReference type="NCBI Taxonomy" id="2565783"/>
    <lineage>
        <taxon>Bacteria</taxon>
        <taxon>Pseudomonadati</taxon>
        <taxon>Pseudomonadota</taxon>
        <taxon>Alphaproteobacteria</taxon>
        <taxon>Hyphomicrobiales</taxon>
        <taxon>Aurantimonadaceae</taxon>
        <taxon>Aureimonas</taxon>
    </lineage>
</organism>
<dbReference type="Proteomes" id="UP000324738">
    <property type="component" value="Unassembled WGS sequence"/>
</dbReference>
<dbReference type="AlphaFoldDB" id="A0A5B0DW73"/>
<name>A0A5B0DW73_9HYPH</name>
<dbReference type="InterPro" id="IPR006015">
    <property type="entry name" value="Universal_stress_UspA"/>
</dbReference>
<keyword evidence="4" id="KW-1185">Reference proteome</keyword>
<dbReference type="InterPro" id="IPR006016">
    <property type="entry name" value="UspA"/>
</dbReference>
<dbReference type="Pfam" id="PF00582">
    <property type="entry name" value="Usp"/>
    <property type="match status" value="1"/>
</dbReference>
<sequence>MTDHKETGRMSIAYKTILLTLLPEAEVRQSASPATRLAIEISRHFEGQLTIDYLSPQPAWAPYSLITSLPGQMMAEQSQQLADAAEASTKIAETSARDAGVPVVSKVIALDFLALVGRAALRAQLQDIVVIDGGSSTLRDEREIVEALLFRSGRPVIRVPEGGSAAIPEKILIAWDGSVPAIRAVREALPLLHAAKSVEIVTVLGEKNVTDHEPAAKAVHYLAAHGITATETTLHAAKRNVAETLRTHAVESGADMMVMGTYAHSRMQQAVLGGITTELLHKTPVTLFLAH</sequence>
<dbReference type="SUPFAM" id="SSF52402">
    <property type="entry name" value="Adenine nucleotide alpha hydrolases-like"/>
    <property type="match status" value="1"/>
</dbReference>
<feature type="domain" description="UspA" evidence="2">
    <location>
        <begin position="169"/>
        <end position="287"/>
    </location>
</feature>
<proteinExistence type="inferred from homology"/>
<reference evidence="3 4" key="1">
    <citation type="submission" date="2019-08" db="EMBL/GenBank/DDBJ databases">
        <title>Aureimonas fodiniaquatilis sp. nov., isolated from a coal mine wastewater.</title>
        <authorList>
            <person name="Kim W."/>
        </authorList>
    </citation>
    <scope>NUCLEOTIDE SEQUENCE [LARGE SCALE GENOMIC DNA]</scope>
    <source>
        <strain evidence="3 4">CAU 1482</strain>
    </source>
</reference>
<protein>
    <submittedName>
        <fullName evidence="3">Universal stress protein</fullName>
    </submittedName>
</protein>
<accession>A0A5B0DW73</accession>
<evidence type="ECO:0000313" key="3">
    <source>
        <dbReference type="EMBL" id="KAA0970618.1"/>
    </source>
</evidence>
<dbReference type="CDD" id="cd00293">
    <property type="entry name" value="USP-like"/>
    <property type="match status" value="1"/>
</dbReference>
<comment type="caution">
    <text evidence="3">The sequence shown here is derived from an EMBL/GenBank/DDBJ whole genome shotgun (WGS) entry which is preliminary data.</text>
</comment>
<dbReference type="OrthoDB" id="9804721at2"/>
<gene>
    <name evidence="3" type="ORF">FPY71_08970</name>
</gene>
<comment type="similarity">
    <text evidence="1">Belongs to the universal stress protein A family.</text>
</comment>
<evidence type="ECO:0000259" key="2">
    <source>
        <dbReference type="Pfam" id="PF00582"/>
    </source>
</evidence>
<dbReference type="Gene3D" id="3.40.50.12370">
    <property type="match status" value="1"/>
</dbReference>
<dbReference type="PRINTS" id="PR01438">
    <property type="entry name" value="UNVRSLSTRESS"/>
</dbReference>
<dbReference type="EMBL" id="VTWH01000002">
    <property type="protein sequence ID" value="KAA0970618.1"/>
    <property type="molecule type" value="Genomic_DNA"/>
</dbReference>